<evidence type="ECO:0000256" key="6">
    <source>
        <dbReference type="SAM" id="Phobius"/>
    </source>
</evidence>
<evidence type="ECO:0000256" key="5">
    <source>
        <dbReference type="ARBA" id="ARBA00023136"/>
    </source>
</evidence>
<feature type="domain" description="Major facilitator superfamily (MFS) profile" evidence="7">
    <location>
        <begin position="1"/>
        <end position="430"/>
    </location>
</feature>
<dbReference type="InterPro" id="IPR020846">
    <property type="entry name" value="MFS_dom"/>
</dbReference>
<feature type="transmembrane region" description="Helical" evidence="6">
    <location>
        <begin position="380"/>
        <end position="402"/>
    </location>
</feature>
<evidence type="ECO:0000256" key="4">
    <source>
        <dbReference type="ARBA" id="ARBA00022989"/>
    </source>
</evidence>
<feature type="transmembrane region" description="Helical" evidence="6">
    <location>
        <begin position="111"/>
        <end position="131"/>
    </location>
</feature>
<dbReference type="PANTHER" id="PTHR23528:SF1">
    <property type="entry name" value="MAJOR FACILITATOR SUPERFAMILY (MFS) PROFILE DOMAIN-CONTAINING PROTEIN"/>
    <property type="match status" value="1"/>
</dbReference>
<dbReference type="AlphaFoldDB" id="A0A2K4ZF92"/>
<dbReference type="Pfam" id="PF07690">
    <property type="entry name" value="MFS_1"/>
    <property type="match status" value="1"/>
</dbReference>
<name>A0A2K4ZF92_9FIRM</name>
<keyword evidence="3 6" id="KW-0812">Transmembrane</keyword>
<organism evidence="8 9">
    <name type="scientific">Acetatifactor muris</name>
    <dbReference type="NCBI Taxonomy" id="879566"/>
    <lineage>
        <taxon>Bacteria</taxon>
        <taxon>Bacillati</taxon>
        <taxon>Bacillota</taxon>
        <taxon>Clostridia</taxon>
        <taxon>Lachnospirales</taxon>
        <taxon>Lachnospiraceae</taxon>
        <taxon>Acetatifactor</taxon>
    </lineage>
</organism>
<feature type="transmembrane region" description="Helical" evidence="6">
    <location>
        <begin position="80"/>
        <end position="99"/>
    </location>
</feature>
<feature type="transmembrane region" description="Helical" evidence="6">
    <location>
        <begin position="12"/>
        <end position="28"/>
    </location>
</feature>
<proteinExistence type="predicted"/>
<dbReference type="SUPFAM" id="SSF103473">
    <property type="entry name" value="MFS general substrate transporter"/>
    <property type="match status" value="1"/>
</dbReference>
<feature type="transmembrane region" description="Helical" evidence="6">
    <location>
        <begin position="152"/>
        <end position="174"/>
    </location>
</feature>
<evidence type="ECO:0000313" key="9">
    <source>
        <dbReference type="Proteomes" id="UP000236311"/>
    </source>
</evidence>
<dbReference type="PROSITE" id="PS50850">
    <property type="entry name" value="MFS"/>
    <property type="match status" value="1"/>
</dbReference>
<evidence type="ECO:0000256" key="2">
    <source>
        <dbReference type="ARBA" id="ARBA00022448"/>
    </source>
</evidence>
<accession>A0A2K4ZF92</accession>
<dbReference type="GO" id="GO:0005886">
    <property type="term" value="C:plasma membrane"/>
    <property type="evidence" value="ECO:0007669"/>
    <property type="project" value="UniProtKB-SubCell"/>
</dbReference>
<dbReference type="OrthoDB" id="7584869at2"/>
<evidence type="ECO:0000256" key="1">
    <source>
        <dbReference type="ARBA" id="ARBA00004651"/>
    </source>
</evidence>
<feature type="transmembrane region" description="Helical" evidence="6">
    <location>
        <begin position="408"/>
        <end position="426"/>
    </location>
</feature>
<dbReference type="EMBL" id="OFSM01000008">
    <property type="protein sequence ID" value="SOY29121.1"/>
    <property type="molecule type" value="Genomic_DNA"/>
</dbReference>
<feature type="transmembrane region" description="Helical" evidence="6">
    <location>
        <begin position="339"/>
        <end position="359"/>
    </location>
</feature>
<keyword evidence="9" id="KW-1185">Reference proteome</keyword>
<evidence type="ECO:0000256" key="3">
    <source>
        <dbReference type="ARBA" id="ARBA00022692"/>
    </source>
</evidence>
<feature type="transmembrane region" description="Helical" evidence="6">
    <location>
        <begin position="281"/>
        <end position="302"/>
    </location>
</feature>
<dbReference type="RefSeq" id="WP_103239235.1">
    <property type="nucleotide sequence ID" value="NZ_CANRXC010000002.1"/>
</dbReference>
<feature type="transmembrane region" description="Helical" evidence="6">
    <location>
        <begin position="186"/>
        <end position="208"/>
    </location>
</feature>
<evidence type="ECO:0000259" key="7">
    <source>
        <dbReference type="PROSITE" id="PS50850"/>
    </source>
</evidence>
<reference evidence="8 9" key="1">
    <citation type="submission" date="2018-01" db="EMBL/GenBank/DDBJ databases">
        <authorList>
            <person name="Gaut B.S."/>
            <person name="Morton B.R."/>
            <person name="Clegg M.T."/>
            <person name="Duvall M.R."/>
        </authorList>
    </citation>
    <scope>NUCLEOTIDE SEQUENCE [LARGE SCALE GENOMIC DNA]</scope>
    <source>
        <strain evidence="8">GP69</strain>
    </source>
</reference>
<feature type="transmembrane region" description="Helical" evidence="6">
    <location>
        <begin position="314"/>
        <end position="333"/>
    </location>
</feature>
<feature type="transmembrane region" description="Helical" evidence="6">
    <location>
        <begin position="248"/>
        <end position="269"/>
    </location>
</feature>
<keyword evidence="5 6" id="KW-0472">Membrane</keyword>
<evidence type="ECO:0000313" key="8">
    <source>
        <dbReference type="EMBL" id="SOY29121.1"/>
    </source>
</evidence>
<keyword evidence="4 6" id="KW-1133">Transmembrane helix</keyword>
<dbReference type="GO" id="GO:0022857">
    <property type="term" value="F:transmembrane transporter activity"/>
    <property type="evidence" value="ECO:0007669"/>
    <property type="project" value="InterPro"/>
</dbReference>
<dbReference type="Gene3D" id="1.20.1250.20">
    <property type="entry name" value="MFS general substrate transporter like domains"/>
    <property type="match status" value="2"/>
</dbReference>
<dbReference type="InterPro" id="IPR011701">
    <property type="entry name" value="MFS"/>
</dbReference>
<dbReference type="Proteomes" id="UP000236311">
    <property type="component" value="Unassembled WGS sequence"/>
</dbReference>
<dbReference type="PANTHER" id="PTHR23528">
    <property type="match status" value="1"/>
</dbReference>
<protein>
    <submittedName>
        <fullName evidence="8">Alpha-ketoglutarate transporter</fullName>
    </submittedName>
</protein>
<keyword evidence="2" id="KW-0813">Transport</keyword>
<feature type="transmembrane region" description="Helical" evidence="6">
    <location>
        <begin position="48"/>
        <end position="68"/>
    </location>
</feature>
<sequence>MSELKLNYKRTILVGLAFLSISSFWQMYDNVIPLVLRETFGMDESLTGMIMAADNILALFLLPFFGGLSDRTSTKLGRRTPYIIAGTAAAVILMNVLPVLDNSYSREAAPFKLAAFIVVLGLLLIAMGTYRSPAVALMPDVTAKPLRSKGNAIINLMGAVGGVLYLGVAAVLYPTSKVADLTHVNYQPLFLVVSAIMVIAIVTLLFTIREPELAAKNKKLEQAHPEWNLAEDNGNGRERLPAPVKRSLVFLLASIALWFIGYNAVTTWFTTYVSQVMGEGLGGASNCLLIATGGAIVSFIPIGIVASKFGRKKTILSGIILLASCFIAGFFLTTRFSSINAVMFVVFALVGLAWAAINVNSLPMVVEMCRGSDVGTFTGFYYTASMIAQVITPVLAGSLMKALGYPVLFPYAALFVLLSFVTMCFVRHGDSKAEPKKGLEAFEAMDD</sequence>
<gene>
    <name evidence="8" type="ORF">AMURIS_01836</name>
</gene>
<dbReference type="InterPro" id="IPR036259">
    <property type="entry name" value="MFS_trans_sf"/>
</dbReference>
<comment type="subcellular location">
    <subcellularLocation>
        <location evidence="1">Cell membrane</location>
        <topology evidence="1">Multi-pass membrane protein</topology>
    </subcellularLocation>
</comment>